<evidence type="ECO:0000313" key="2">
    <source>
        <dbReference type="Proteomes" id="UP000184203"/>
    </source>
</evidence>
<dbReference type="EMBL" id="FRAN01000001">
    <property type="protein sequence ID" value="SHK27709.1"/>
    <property type="molecule type" value="Genomic_DNA"/>
</dbReference>
<accession>A0A1M6R5E6</accession>
<dbReference type="AlphaFoldDB" id="A0A1M6R5E6"/>
<reference evidence="2" key="1">
    <citation type="submission" date="2016-11" db="EMBL/GenBank/DDBJ databases">
        <authorList>
            <person name="Varghese N."/>
            <person name="Submissions S."/>
        </authorList>
    </citation>
    <scope>NUCLEOTIDE SEQUENCE [LARGE SCALE GENOMIC DNA]</scope>
    <source>
        <strain evidence="2">DX253</strain>
    </source>
</reference>
<proteinExistence type="predicted"/>
<dbReference type="Proteomes" id="UP000184203">
    <property type="component" value="Unassembled WGS sequence"/>
</dbReference>
<organism evidence="1 2">
    <name type="scientific">Haladaptatus paucihalophilus DX253</name>
    <dbReference type="NCBI Taxonomy" id="797209"/>
    <lineage>
        <taxon>Archaea</taxon>
        <taxon>Methanobacteriati</taxon>
        <taxon>Methanobacteriota</taxon>
        <taxon>Stenosarchaea group</taxon>
        <taxon>Halobacteria</taxon>
        <taxon>Halobacteriales</taxon>
        <taxon>Haladaptataceae</taxon>
        <taxon>Haladaptatus</taxon>
    </lineage>
</organism>
<evidence type="ECO:0000313" key="1">
    <source>
        <dbReference type="EMBL" id="SHK27709.1"/>
    </source>
</evidence>
<name>A0A1M6R5E6_HALPU</name>
<protein>
    <submittedName>
        <fullName evidence="1">Uncharacterized protein</fullName>
    </submittedName>
</protein>
<sequence>MGAAVGGIGAVVGTEMNGVVGGAQRRGPYREPVVTSPAIRRWTLEEKRTDRTVIRAGGRSFGDAYTSTLIYKDARLASGLDRYVRGNFEGIVGAFMATRVTFDSPLSILAQPSLVTGIAKERFERNLRRLGFSDIRERPPSERETTAEQAVAEYEADYDASEYIERPNSPAYRLPSVTPDGRVKTILYLEVLKPGETLLFTAGIRPTDELLRVVFDRDGDAYRAELLRLMHDVK</sequence>
<keyword evidence="2" id="KW-1185">Reference proteome</keyword>
<gene>
    <name evidence="1" type="ORF">SAMN05444342_1179</name>
</gene>